<evidence type="ECO:0000313" key="10">
    <source>
        <dbReference type="EMBL" id="PSR29321.1"/>
    </source>
</evidence>
<dbReference type="GO" id="GO:0005829">
    <property type="term" value="C:cytosol"/>
    <property type="evidence" value="ECO:0007669"/>
    <property type="project" value="TreeGrafter"/>
</dbReference>
<evidence type="ECO:0000256" key="8">
    <source>
        <dbReference type="ARBA" id="ARBA00055771"/>
    </source>
</evidence>
<protein>
    <recommendedName>
        <fullName evidence="3">phosphoenolpyruvate--glycerone phosphotransferase</fullName>
        <ecNumber evidence="3">2.7.1.121</ecNumber>
    </recommendedName>
</protein>
<evidence type="ECO:0000256" key="4">
    <source>
        <dbReference type="ARBA" id="ARBA00022679"/>
    </source>
</evidence>
<comment type="pathway">
    <text evidence="2">Polyol metabolism; glycerol degradation.</text>
</comment>
<dbReference type="InterPro" id="IPR036117">
    <property type="entry name" value="DhaL_dom_sf"/>
</dbReference>
<dbReference type="GO" id="GO:0047324">
    <property type="term" value="F:phosphoenolpyruvate-glycerone phosphotransferase activity"/>
    <property type="evidence" value="ECO:0007669"/>
    <property type="project" value="UniProtKB-EC"/>
</dbReference>
<comment type="function">
    <text evidence="8">ADP-binding subunit of the dihydroxyacetone kinase, which is responsible for the phosphoenolpyruvate (PEP)-dependent phosphorylation of dihydroxyacetone. DhaL-ADP is converted to DhaL-ATP via a phosphoryl group transfer from DhaM and transmits it to dihydroxyacetone binds to DhaK.</text>
</comment>
<dbReference type="GO" id="GO:0004371">
    <property type="term" value="F:glycerone kinase activity"/>
    <property type="evidence" value="ECO:0007669"/>
    <property type="project" value="InterPro"/>
</dbReference>
<evidence type="ECO:0000256" key="7">
    <source>
        <dbReference type="ARBA" id="ARBA00046577"/>
    </source>
</evidence>
<keyword evidence="5 10" id="KW-0418">Kinase</keyword>
<keyword evidence="4" id="KW-0808">Transferase</keyword>
<organism evidence="10 11">
    <name type="scientific">Sulfobacillus benefaciens</name>
    <dbReference type="NCBI Taxonomy" id="453960"/>
    <lineage>
        <taxon>Bacteria</taxon>
        <taxon>Bacillati</taxon>
        <taxon>Bacillota</taxon>
        <taxon>Clostridia</taxon>
        <taxon>Eubacteriales</taxon>
        <taxon>Clostridiales Family XVII. Incertae Sedis</taxon>
        <taxon>Sulfobacillus</taxon>
    </lineage>
</organism>
<comment type="subunit">
    <text evidence="7">Homodimer. The dihydroxyacetone kinase complex is composed of a homodimer of DhaM, a homodimer of DhaK and the subunit DhaL.</text>
</comment>
<dbReference type="Gene3D" id="1.25.40.340">
    <property type="match status" value="1"/>
</dbReference>
<dbReference type="SMART" id="SM01120">
    <property type="entry name" value="Dak2"/>
    <property type="match status" value="1"/>
</dbReference>
<accession>A0A2T2X498</accession>
<dbReference type="PANTHER" id="PTHR28629:SF4">
    <property type="entry name" value="TRIOKINASE_FMN CYCLASE"/>
    <property type="match status" value="1"/>
</dbReference>
<comment type="catalytic activity">
    <reaction evidence="1">
        <text>dihydroxyacetone + phosphoenolpyruvate = dihydroxyacetone phosphate + pyruvate</text>
        <dbReference type="Rhea" id="RHEA:18381"/>
        <dbReference type="ChEBI" id="CHEBI:15361"/>
        <dbReference type="ChEBI" id="CHEBI:16016"/>
        <dbReference type="ChEBI" id="CHEBI:57642"/>
        <dbReference type="ChEBI" id="CHEBI:58702"/>
        <dbReference type="EC" id="2.7.1.121"/>
    </reaction>
</comment>
<dbReference type="EMBL" id="PXYT01000016">
    <property type="protein sequence ID" value="PSR29321.1"/>
    <property type="molecule type" value="Genomic_DNA"/>
</dbReference>
<evidence type="ECO:0000256" key="1">
    <source>
        <dbReference type="ARBA" id="ARBA00001113"/>
    </source>
</evidence>
<dbReference type="InterPro" id="IPR050861">
    <property type="entry name" value="Dihydroxyacetone_Kinase"/>
</dbReference>
<dbReference type="FunFam" id="1.25.40.340:FF:000002">
    <property type="entry name" value="Dihydroxyacetone kinase, L subunit"/>
    <property type="match status" value="1"/>
</dbReference>
<dbReference type="InterPro" id="IPR012737">
    <property type="entry name" value="DhaK_L_YcgS"/>
</dbReference>
<dbReference type="PANTHER" id="PTHR28629">
    <property type="entry name" value="TRIOKINASE/FMN CYCLASE"/>
    <property type="match status" value="1"/>
</dbReference>
<evidence type="ECO:0000313" key="11">
    <source>
        <dbReference type="Proteomes" id="UP000242699"/>
    </source>
</evidence>
<evidence type="ECO:0000259" key="9">
    <source>
        <dbReference type="PROSITE" id="PS51480"/>
    </source>
</evidence>
<dbReference type="GO" id="GO:0019563">
    <property type="term" value="P:glycerol catabolic process"/>
    <property type="evidence" value="ECO:0007669"/>
    <property type="project" value="TreeGrafter"/>
</dbReference>
<comment type="caution">
    <text evidence="10">The sequence shown here is derived from an EMBL/GenBank/DDBJ whole genome shotgun (WGS) entry which is preliminary data.</text>
</comment>
<evidence type="ECO:0000256" key="6">
    <source>
        <dbReference type="ARBA" id="ARBA00022798"/>
    </source>
</evidence>
<name>A0A2T2X498_9FIRM</name>
<dbReference type="PROSITE" id="PS51480">
    <property type="entry name" value="DHAL"/>
    <property type="match status" value="1"/>
</dbReference>
<dbReference type="SUPFAM" id="SSF101473">
    <property type="entry name" value="DhaL-like"/>
    <property type="match status" value="1"/>
</dbReference>
<dbReference type="AlphaFoldDB" id="A0A2T2X498"/>
<gene>
    <name evidence="10" type="primary">dhaL</name>
    <name evidence="10" type="ORF">C7B43_08215</name>
</gene>
<feature type="domain" description="DhaL" evidence="9">
    <location>
        <begin position="4"/>
        <end position="204"/>
    </location>
</feature>
<dbReference type="Proteomes" id="UP000242699">
    <property type="component" value="Unassembled WGS sequence"/>
</dbReference>
<reference evidence="10 11" key="1">
    <citation type="journal article" date="2014" name="BMC Genomics">
        <title>Comparison of environmental and isolate Sulfobacillus genomes reveals diverse carbon, sulfur, nitrogen, and hydrogen metabolisms.</title>
        <authorList>
            <person name="Justice N.B."/>
            <person name="Norman A."/>
            <person name="Brown C.T."/>
            <person name="Singh A."/>
            <person name="Thomas B.C."/>
            <person name="Banfield J.F."/>
        </authorList>
    </citation>
    <scope>NUCLEOTIDE SEQUENCE [LARGE SCALE GENOMIC DNA]</scope>
    <source>
        <strain evidence="10">AMDSBA1</strain>
    </source>
</reference>
<evidence type="ECO:0000256" key="2">
    <source>
        <dbReference type="ARBA" id="ARBA00004745"/>
    </source>
</evidence>
<evidence type="ECO:0000256" key="5">
    <source>
        <dbReference type="ARBA" id="ARBA00022777"/>
    </source>
</evidence>
<dbReference type="Pfam" id="PF02734">
    <property type="entry name" value="Dak2"/>
    <property type="match status" value="1"/>
</dbReference>
<dbReference type="EC" id="2.7.1.121" evidence="3"/>
<dbReference type="InterPro" id="IPR004007">
    <property type="entry name" value="DhaL_dom"/>
</dbReference>
<sequence>MNAEQFMRWWICFGQEVHAHLDDLNELDRAIGDGDHGTNMDRGLSKVRELWSLPKTPVENLLELSKTTGMTLLSTVGGASGALWGSAMVQASQKLPVQGTCTTETQIAWLDAIVASMENRGKARIGDKTMIDVLRVGVDILIKGDPPSFSERLNTVASSAREWSEATRSLIAKRGRAAYLGERSQGHVDPGSFSAALWWECLNRAMGE</sequence>
<dbReference type="NCBIfam" id="TIGR02365">
    <property type="entry name" value="dha_L_ycgS"/>
    <property type="match status" value="1"/>
</dbReference>
<keyword evidence="6" id="KW-0319">Glycerol metabolism</keyword>
<proteinExistence type="predicted"/>
<evidence type="ECO:0000256" key="3">
    <source>
        <dbReference type="ARBA" id="ARBA00012095"/>
    </source>
</evidence>